<evidence type="ECO:0000313" key="3">
    <source>
        <dbReference type="Proteomes" id="UP000635071"/>
    </source>
</evidence>
<dbReference type="InterPro" id="IPR002881">
    <property type="entry name" value="DUF58"/>
</dbReference>
<evidence type="ECO:0000313" key="2">
    <source>
        <dbReference type="EMBL" id="GGE03064.1"/>
    </source>
</evidence>
<dbReference type="PANTHER" id="PTHR33608:SF7">
    <property type="entry name" value="DUF58 DOMAIN-CONTAINING PROTEIN"/>
    <property type="match status" value="1"/>
</dbReference>
<feature type="domain" description="DUF58" evidence="1">
    <location>
        <begin position="46"/>
        <end position="259"/>
    </location>
</feature>
<proteinExistence type="predicted"/>
<dbReference type="InterPro" id="IPR036465">
    <property type="entry name" value="vWFA_dom_sf"/>
</dbReference>
<reference evidence="2" key="2">
    <citation type="submission" date="2020-09" db="EMBL/GenBank/DDBJ databases">
        <authorList>
            <person name="Sun Q."/>
            <person name="Zhou Y."/>
        </authorList>
    </citation>
    <scope>NUCLEOTIDE SEQUENCE</scope>
    <source>
        <strain evidence="2">CGMCC 1.15519</strain>
    </source>
</reference>
<dbReference type="Pfam" id="PF01882">
    <property type="entry name" value="DUF58"/>
    <property type="match status" value="1"/>
</dbReference>
<dbReference type="EMBL" id="BMJM01000002">
    <property type="protein sequence ID" value="GGE03064.1"/>
    <property type="molecule type" value="Genomic_DNA"/>
</dbReference>
<dbReference type="AlphaFoldDB" id="A0A916ZMI7"/>
<name>A0A916ZMI7_9SPHN</name>
<dbReference type="RefSeq" id="WP_188761535.1">
    <property type="nucleotide sequence ID" value="NZ_BMJM01000002.1"/>
</dbReference>
<dbReference type="Gene3D" id="3.40.50.410">
    <property type="entry name" value="von Willebrand factor, type A domain"/>
    <property type="match status" value="1"/>
</dbReference>
<evidence type="ECO:0000259" key="1">
    <source>
        <dbReference type="Pfam" id="PF01882"/>
    </source>
</evidence>
<dbReference type="PANTHER" id="PTHR33608">
    <property type="entry name" value="BLL2464 PROTEIN"/>
    <property type="match status" value="1"/>
</dbReference>
<dbReference type="Proteomes" id="UP000635071">
    <property type="component" value="Unassembled WGS sequence"/>
</dbReference>
<gene>
    <name evidence="2" type="ORF">GCM10011529_06890</name>
</gene>
<protein>
    <recommendedName>
        <fullName evidence="1">DUF58 domain-containing protein</fullName>
    </recommendedName>
</protein>
<accession>A0A916ZMI7</accession>
<comment type="caution">
    <text evidence="2">The sequence shown here is derived from an EMBL/GenBank/DDBJ whole genome shotgun (WGS) entry which is preliminary data.</text>
</comment>
<reference evidence="2" key="1">
    <citation type="journal article" date="2014" name="Int. J. Syst. Evol. Microbiol.">
        <title>Complete genome sequence of Corynebacterium casei LMG S-19264T (=DSM 44701T), isolated from a smear-ripened cheese.</title>
        <authorList>
            <consortium name="US DOE Joint Genome Institute (JGI-PGF)"/>
            <person name="Walter F."/>
            <person name="Albersmeier A."/>
            <person name="Kalinowski J."/>
            <person name="Ruckert C."/>
        </authorList>
    </citation>
    <scope>NUCLEOTIDE SEQUENCE</scope>
    <source>
        <strain evidence="2">CGMCC 1.15519</strain>
    </source>
</reference>
<organism evidence="2 3">
    <name type="scientific">Sandarakinorhabdus glacialis</name>
    <dbReference type="NCBI Taxonomy" id="1614636"/>
    <lineage>
        <taxon>Bacteria</taxon>
        <taxon>Pseudomonadati</taxon>
        <taxon>Pseudomonadota</taxon>
        <taxon>Alphaproteobacteria</taxon>
        <taxon>Sphingomonadales</taxon>
        <taxon>Sphingosinicellaceae</taxon>
        <taxon>Sandarakinorhabdus</taxon>
    </lineage>
</organism>
<sequence length="298" mass="32988">MTPLLIPPAVRNRLKSLRLTARNAVNLQGLGLHHSRSRGAGLEFAQYRAYERGDEPRTIDWKLYARSDRFFVRESERESPLAVWLLVDASASMSQTDVATPANPRLDAAKSLAASIAELALQQGDRFGFIGLSDAGLKLLAAGTGARQRDRLALDLHALKPAGNFPNLAQLTPLWDRIGAHDLVVIISDFFDPAVLDLAARLAGARREVLGIEVLTADERDFPFRGGYRFRDPETGEELLGDGTALRTEYLARFAEARAERHARLDHLGIRHAALFTDEPLDTPLRRLFGSQSAAEYR</sequence>
<dbReference type="SUPFAM" id="SSF53300">
    <property type="entry name" value="vWA-like"/>
    <property type="match status" value="1"/>
</dbReference>
<keyword evidence="3" id="KW-1185">Reference proteome</keyword>